<dbReference type="EMBL" id="JABSTV010001247">
    <property type="protein sequence ID" value="KAH7972587.1"/>
    <property type="molecule type" value="Genomic_DNA"/>
</dbReference>
<evidence type="ECO:0008006" key="3">
    <source>
        <dbReference type="Google" id="ProtNLM"/>
    </source>
</evidence>
<comment type="caution">
    <text evidence="1">The sequence shown here is derived from an EMBL/GenBank/DDBJ whole genome shotgun (WGS) entry which is preliminary data.</text>
</comment>
<dbReference type="Pfam" id="PF01546">
    <property type="entry name" value="Peptidase_M20"/>
    <property type="match status" value="1"/>
</dbReference>
<protein>
    <recommendedName>
        <fullName evidence="3">Peptidase M20 domain-containing protein 2</fullName>
    </recommendedName>
</protein>
<dbReference type="Gene3D" id="3.40.630.10">
    <property type="entry name" value="Zn peptidases"/>
    <property type="match status" value="1"/>
</dbReference>
<dbReference type="InterPro" id="IPR052030">
    <property type="entry name" value="Peptidase_M20/M20A_hydrolases"/>
</dbReference>
<gene>
    <name evidence="1" type="ORF">HPB52_013640</name>
</gene>
<dbReference type="SUPFAM" id="SSF53187">
    <property type="entry name" value="Zn-dependent exopeptidases"/>
    <property type="match status" value="1"/>
</dbReference>
<dbReference type="InterPro" id="IPR002933">
    <property type="entry name" value="Peptidase_M20"/>
</dbReference>
<accession>A0A9D4T3V3</accession>
<name>A0A9D4T3V3_RHISA</name>
<keyword evidence="2" id="KW-1185">Reference proteome</keyword>
<evidence type="ECO:0000313" key="1">
    <source>
        <dbReference type="EMBL" id="KAH7972587.1"/>
    </source>
</evidence>
<dbReference type="PANTHER" id="PTHR30575:SF0">
    <property type="entry name" value="XAA-ARG DIPEPTIDASE"/>
    <property type="match status" value="1"/>
</dbReference>
<dbReference type="GO" id="GO:0016805">
    <property type="term" value="F:dipeptidase activity"/>
    <property type="evidence" value="ECO:0007669"/>
    <property type="project" value="TreeGrafter"/>
</dbReference>
<organism evidence="1 2">
    <name type="scientific">Rhipicephalus sanguineus</name>
    <name type="common">Brown dog tick</name>
    <name type="synonym">Ixodes sanguineus</name>
    <dbReference type="NCBI Taxonomy" id="34632"/>
    <lineage>
        <taxon>Eukaryota</taxon>
        <taxon>Metazoa</taxon>
        <taxon>Ecdysozoa</taxon>
        <taxon>Arthropoda</taxon>
        <taxon>Chelicerata</taxon>
        <taxon>Arachnida</taxon>
        <taxon>Acari</taxon>
        <taxon>Parasitiformes</taxon>
        <taxon>Ixodida</taxon>
        <taxon>Ixodoidea</taxon>
        <taxon>Ixodidae</taxon>
        <taxon>Rhipicephalinae</taxon>
        <taxon>Rhipicephalus</taxon>
        <taxon>Rhipicephalus</taxon>
    </lineage>
</organism>
<sequence length="208" mass="23162">MEREAEDLWQLSRFLWDNPELALQEFKAHDTICDFLEGRGFVVRRRYLLETAFWAEFQAPGGTNGPTVAIMAEYDALPEIGHACGHNLIAEAAVGAAIAAMEAMKKSSTARGKLIVIGTPAEECFGGKEMLVQKGAFQDIDVAMMVHPMNQDTLRLNLNASQQATNCAVTITKNAVYKDVVHNVTLSKVYRKHGQNLGRYYPDLYRQP</sequence>
<evidence type="ECO:0000313" key="2">
    <source>
        <dbReference type="Proteomes" id="UP000821837"/>
    </source>
</evidence>
<reference evidence="1" key="2">
    <citation type="submission" date="2021-09" db="EMBL/GenBank/DDBJ databases">
        <authorList>
            <person name="Jia N."/>
            <person name="Wang J."/>
            <person name="Shi W."/>
            <person name="Du L."/>
            <person name="Sun Y."/>
            <person name="Zhan W."/>
            <person name="Jiang J."/>
            <person name="Wang Q."/>
            <person name="Zhang B."/>
            <person name="Ji P."/>
            <person name="Sakyi L.B."/>
            <person name="Cui X."/>
            <person name="Yuan T."/>
            <person name="Jiang B."/>
            <person name="Yang W."/>
            <person name="Lam T.T.-Y."/>
            <person name="Chang Q."/>
            <person name="Ding S."/>
            <person name="Wang X."/>
            <person name="Zhu J."/>
            <person name="Ruan X."/>
            <person name="Zhao L."/>
            <person name="Wei J."/>
            <person name="Que T."/>
            <person name="Du C."/>
            <person name="Cheng J."/>
            <person name="Dai P."/>
            <person name="Han X."/>
            <person name="Huang E."/>
            <person name="Gao Y."/>
            <person name="Liu J."/>
            <person name="Shao H."/>
            <person name="Ye R."/>
            <person name="Li L."/>
            <person name="Wei W."/>
            <person name="Wang X."/>
            <person name="Wang C."/>
            <person name="Huo Q."/>
            <person name="Li W."/>
            <person name="Guo W."/>
            <person name="Chen H."/>
            <person name="Chen S."/>
            <person name="Zhou L."/>
            <person name="Zhou L."/>
            <person name="Ni X."/>
            <person name="Tian J."/>
            <person name="Zhou Y."/>
            <person name="Sheng Y."/>
            <person name="Liu T."/>
            <person name="Pan Y."/>
            <person name="Xia L."/>
            <person name="Li J."/>
            <person name="Zhao F."/>
            <person name="Cao W."/>
        </authorList>
    </citation>
    <scope>NUCLEOTIDE SEQUENCE</scope>
    <source>
        <strain evidence="1">Rsan-2018</strain>
        <tissue evidence="1">Larvae</tissue>
    </source>
</reference>
<dbReference type="AlphaFoldDB" id="A0A9D4T3V3"/>
<dbReference type="VEuPathDB" id="VectorBase:RSAN_026785"/>
<reference evidence="1" key="1">
    <citation type="journal article" date="2020" name="Cell">
        <title>Large-Scale Comparative Analyses of Tick Genomes Elucidate Their Genetic Diversity and Vector Capacities.</title>
        <authorList>
            <consortium name="Tick Genome and Microbiome Consortium (TIGMIC)"/>
            <person name="Jia N."/>
            <person name="Wang J."/>
            <person name="Shi W."/>
            <person name="Du L."/>
            <person name="Sun Y."/>
            <person name="Zhan W."/>
            <person name="Jiang J.F."/>
            <person name="Wang Q."/>
            <person name="Zhang B."/>
            <person name="Ji P."/>
            <person name="Bell-Sakyi L."/>
            <person name="Cui X.M."/>
            <person name="Yuan T.T."/>
            <person name="Jiang B.G."/>
            <person name="Yang W.F."/>
            <person name="Lam T.T."/>
            <person name="Chang Q.C."/>
            <person name="Ding S.J."/>
            <person name="Wang X.J."/>
            <person name="Zhu J.G."/>
            <person name="Ruan X.D."/>
            <person name="Zhao L."/>
            <person name="Wei J.T."/>
            <person name="Ye R.Z."/>
            <person name="Que T.C."/>
            <person name="Du C.H."/>
            <person name="Zhou Y.H."/>
            <person name="Cheng J.X."/>
            <person name="Dai P.F."/>
            <person name="Guo W.B."/>
            <person name="Han X.H."/>
            <person name="Huang E.J."/>
            <person name="Li L.F."/>
            <person name="Wei W."/>
            <person name="Gao Y.C."/>
            <person name="Liu J.Z."/>
            <person name="Shao H.Z."/>
            <person name="Wang X."/>
            <person name="Wang C.C."/>
            <person name="Yang T.C."/>
            <person name="Huo Q.B."/>
            <person name="Li W."/>
            <person name="Chen H.Y."/>
            <person name="Chen S.E."/>
            <person name="Zhou L.G."/>
            <person name="Ni X.B."/>
            <person name="Tian J.H."/>
            <person name="Sheng Y."/>
            <person name="Liu T."/>
            <person name="Pan Y.S."/>
            <person name="Xia L.Y."/>
            <person name="Li J."/>
            <person name="Zhao F."/>
            <person name="Cao W.C."/>
        </authorList>
    </citation>
    <scope>NUCLEOTIDE SEQUENCE</scope>
    <source>
        <strain evidence="1">Rsan-2018</strain>
    </source>
</reference>
<dbReference type="PANTHER" id="PTHR30575">
    <property type="entry name" value="PEPTIDASE M20"/>
    <property type="match status" value="1"/>
</dbReference>
<proteinExistence type="predicted"/>
<dbReference type="Proteomes" id="UP000821837">
    <property type="component" value="Chromosome 11"/>
</dbReference>